<dbReference type="GO" id="GO:0003676">
    <property type="term" value="F:nucleic acid binding"/>
    <property type="evidence" value="ECO:0007669"/>
    <property type="project" value="InterPro"/>
</dbReference>
<dbReference type="PROSITE" id="PS00092">
    <property type="entry name" value="N6_MTASE"/>
    <property type="match status" value="1"/>
</dbReference>
<comment type="caution">
    <text evidence="1">The sequence shown here is derived from an EMBL/GenBank/DDBJ whole genome shotgun (WGS) entry which is preliminary data.</text>
</comment>
<sequence length="84" mass="9815">MSIKNRTLFFGDNLEVLEGKVPDSFFDLIYLDPPFNSNRNYNVLFKEGMVDSSAQIHAFEDTWEWTPSTDRLFKCLTTIRCQSI</sequence>
<gene>
    <name evidence="1" type="ORF">COT65_01925</name>
</gene>
<dbReference type="GO" id="GO:0032259">
    <property type="term" value="P:methylation"/>
    <property type="evidence" value="ECO:0007669"/>
    <property type="project" value="InterPro"/>
</dbReference>
<dbReference type="InterPro" id="IPR002052">
    <property type="entry name" value="DNA_methylase_N6_adenine_CS"/>
</dbReference>
<dbReference type="SUPFAM" id="SSF53335">
    <property type="entry name" value="S-adenosyl-L-methionine-dependent methyltransferases"/>
    <property type="match status" value="1"/>
</dbReference>
<dbReference type="Proteomes" id="UP000230033">
    <property type="component" value="Unassembled WGS sequence"/>
</dbReference>
<dbReference type="EMBL" id="PEZJ01000025">
    <property type="protein sequence ID" value="PIS13833.1"/>
    <property type="molecule type" value="Genomic_DNA"/>
</dbReference>
<organism evidence="1 2">
    <name type="scientific">Candidatus Shapirobacteria bacterium CG09_land_8_20_14_0_10_47_13</name>
    <dbReference type="NCBI Taxonomy" id="1974481"/>
    <lineage>
        <taxon>Bacteria</taxon>
        <taxon>Candidatus Shapironibacteriota</taxon>
    </lineage>
</organism>
<feature type="non-terminal residue" evidence="1">
    <location>
        <position position="84"/>
    </location>
</feature>
<dbReference type="GO" id="GO:0008168">
    <property type="term" value="F:methyltransferase activity"/>
    <property type="evidence" value="ECO:0007669"/>
    <property type="project" value="InterPro"/>
</dbReference>
<reference evidence="2" key="1">
    <citation type="submission" date="2017-09" db="EMBL/GenBank/DDBJ databases">
        <title>Depth-based differentiation of microbial function through sediment-hosted aquifers and enrichment of novel symbionts in the deep terrestrial subsurface.</title>
        <authorList>
            <person name="Probst A.J."/>
            <person name="Ladd B."/>
            <person name="Jarett J.K."/>
            <person name="Geller-Mcgrath D.E."/>
            <person name="Sieber C.M.K."/>
            <person name="Emerson J.B."/>
            <person name="Anantharaman K."/>
            <person name="Thomas B.C."/>
            <person name="Malmstrom R."/>
            <person name="Stieglmeier M."/>
            <person name="Klingl A."/>
            <person name="Woyke T."/>
            <person name="Ryan C.M."/>
            <person name="Banfield J.F."/>
        </authorList>
    </citation>
    <scope>NUCLEOTIDE SEQUENCE [LARGE SCALE GENOMIC DNA]</scope>
</reference>
<protein>
    <recommendedName>
        <fullName evidence="3">DNA methylase N-4/N-6 domain-containing protein</fullName>
    </recommendedName>
</protein>
<evidence type="ECO:0008006" key="3">
    <source>
        <dbReference type="Google" id="ProtNLM"/>
    </source>
</evidence>
<dbReference type="InterPro" id="IPR029063">
    <property type="entry name" value="SAM-dependent_MTases_sf"/>
</dbReference>
<dbReference type="Gene3D" id="3.40.50.150">
    <property type="entry name" value="Vaccinia Virus protein VP39"/>
    <property type="match status" value="1"/>
</dbReference>
<proteinExistence type="predicted"/>
<evidence type="ECO:0000313" key="1">
    <source>
        <dbReference type="EMBL" id="PIS13833.1"/>
    </source>
</evidence>
<accession>A0A2H0WMH8</accession>
<dbReference type="AlphaFoldDB" id="A0A2H0WMH8"/>
<evidence type="ECO:0000313" key="2">
    <source>
        <dbReference type="Proteomes" id="UP000230033"/>
    </source>
</evidence>
<name>A0A2H0WMH8_9BACT</name>